<dbReference type="Pfam" id="PF01593">
    <property type="entry name" value="Amino_oxidase"/>
    <property type="match status" value="1"/>
</dbReference>
<reference evidence="2 3" key="1">
    <citation type="submission" date="2019-06" db="EMBL/GenBank/DDBJ databases">
        <title>Sequencing the genomes of 1000 actinobacteria strains.</title>
        <authorList>
            <person name="Klenk H.-P."/>
        </authorList>
    </citation>
    <scope>NUCLEOTIDE SEQUENCE [LARGE SCALE GENOMIC DNA]</scope>
    <source>
        <strain evidence="2 3">DSM 45679</strain>
    </source>
</reference>
<dbReference type="PROSITE" id="PS51257">
    <property type="entry name" value="PROKAR_LIPOPROTEIN"/>
    <property type="match status" value="1"/>
</dbReference>
<comment type="caution">
    <text evidence="2">The sequence shown here is derived from an EMBL/GenBank/DDBJ whole genome shotgun (WGS) entry which is preliminary data.</text>
</comment>
<dbReference type="GO" id="GO:0016491">
    <property type="term" value="F:oxidoreductase activity"/>
    <property type="evidence" value="ECO:0007669"/>
    <property type="project" value="InterPro"/>
</dbReference>
<accession>A0A542DSF2</accession>
<organism evidence="2 3">
    <name type="scientific">Amycolatopsis cihanbeyliensis</name>
    <dbReference type="NCBI Taxonomy" id="1128664"/>
    <lineage>
        <taxon>Bacteria</taxon>
        <taxon>Bacillati</taxon>
        <taxon>Actinomycetota</taxon>
        <taxon>Actinomycetes</taxon>
        <taxon>Pseudonocardiales</taxon>
        <taxon>Pseudonocardiaceae</taxon>
        <taxon>Amycolatopsis</taxon>
    </lineage>
</organism>
<sequence>MSGGARTAIIGGGMAGCAAAKELITAGREVVIFETADGLGGRARSWHSPEIEPDVGINLMYVSFYQLMSEHIREYGLSDELVQLSSDVFVVDNGVPVSLSSDSPRSLLSYKHVSLKDRFSFLFTTLREVRRRNELSLFDPIMSAPLDDGSTAAEYGYRHVSRRGFDFLLRPQIEGFWNFACEDISAVHARALLAWMGGSGFYVFRGGMEIIAEKNAEGADLRLSHQVTDLRLVDGKVRVTALHTEGEPVTETFDDVLIATPAPIAAKLTAAMPPDVVGSTARKFLETQEYEPALSVSYLVDAGSMPAEAHIVAGGPDDPPLRNMITHPRQVRDAHGGLVDKLLVFTYPGRANTRRLIGRTEEEQFAAVTPLLTTLWPDFPTDAQPFRIAERPYGFPIPAPGRYHQAVQVMRQQGAPVVFAGDYFNAPTTEAALLSGVRAAAALTTVS</sequence>
<dbReference type="Proteomes" id="UP000320876">
    <property type="component" value="Unassembled WGS sequence"/>
</dbReference>
<evidence type="ECO:0000259" key="1">
    <source>
        <dbReference type="Pfam" id="PF01593"/>
    </source>
</evidence>
<proteinExistence type="predicted"/>
<evidence type="ECO:0000313" key="2">
    <source>
        <dbReference type="EMBL" id="TQJ05906.1"/>
    </source>
</evidence>
<dbReference type="InterPro" id="IPR002937">
    <property type="entry name" value="Amino_oxidase"/>
</dbReference>
<dbReference type="InterPro" id="IPR036188">
    <property type="entry name" value="FAD/NAD-bd_sf"/>
</dbReference>
<name>A0A542DSF2_AMYCI</name>
<dbReference type="AlphaFoldDB" id="A0A542DSF2"/>
<dbReference type="InterPro" id="IPR050464">
    <property type="entry name" value="Zeta_carotene_desat/Oxidored"/>
</dbReference>
<keyword evidence="3" id="KW-1185">Reference proteome</keyword>
<protein>
    <submittedName>
        <fullName evidence="2">Oxygen-dependent protoporphyrinogen oxidase</fullName>
    </submittedName>
</protein>
<dbReference type="Gene3D" id="3.50.50.60">
    <property type="entry name" value="FAD/NAD(P)-binding domain"/>
    <property type="match status" value="1"/>
</dbReference>
<dbReference type="SUPFAM" id="SSF51905">
    <property type="entry name" value="FAD/NAD(P)-binding domain"/>
    <property type="match status" value="1"/>
</dbReference>
<gene>
    <name evidence="2" type="ORF">FB471_5751</name>
</gene>
<evidence type="ECO:0000313" key="3">
    <source>
        <dbReference type="Proteomes" id="UP000320876"/>
    </source>
</evidence>
<dbReference type="EMBL" id="VFML01000001">
    <property type="protein sequence ID" value="TQJ05906.1"/>
    <property type="molecule type" value="Genomic_DNA"/>
</dbReference>
<dbReference type="PANTHER" id="PTHR42923">
    <property type="entry name" value="PROTOPORPHYRINOGEN OXIDASE"/>
    <property type="match status" value="1"/>
</dbReference>
<feature type="domain" description="Amine oxidase" evidence="1">
    <location>
        <begin position="14"/>
        <end position="443"/>
    </location>
</feature>